<keyword evidence="1" id="KW-0812">Transmembrane</keyword>
<evidence type="ECO:0000256" key="2">
    <source>
        <dbReference type="SAM" id="SignalP"/>
    </source>
</evidence>
<evidence type="ECO:0000256" key="1">
    <source>
        <dbReference type="SAM" id="Phobius"/>
    </source>
</evidence>
<comment type="caution">
    <text evidence="3">The sequence shown here is derived from an EMBL/GenBank/DDBJ whole genome shotgun (WGS) entry which is preliminary data.</text>
</comment>
<dbReference type="OrthoDB" id="1376157at2"/>
<proteinExistence type="predicted"/>
<feature type="chain" id="PRO_5021192547" description="LPXTG cell wall anchor domain-containing protein" evidence="2">
    <location>
        <begin position="22"/>
        <end position="80"/>
    </location>
</feature>
<dbReference type="EMBL" id="RCZH01000009">
    <property type="protein sequence ID" value="TPG38757.1"/>
    <property type="molecule type" value="Genomic_DNA"/>
</dbReference>
<evidence type="ECO:0000313" key="4">
    <source>
        <dbReference type="Proteomes" id="UP000319700"/>
    </source>
</evidence>
<gene>
    <name evidence="3" type="ORF">EAH81_14850</name>
</gene>
<protein>
    <recommendedName>
        <fullName evidence="5">LPXTG cell wall anchor domain-containing protein</fullName>
    </recommendedName>
</protein>
<feature type="signal peptide" evidence="2">
    <location>
        <begin position="1"/>
        <end position="21"/>
    </location>
</feature>
<evidence type="ECO:0008006" key="5">
    <source>
        <dbReference type="Google" id="ProtNLM"/>
    </source>
</evidence>
<organism evidence="3 4">
    <name type="scientific">Flavobacterium pectinovorum</name>
    <dbReference type="NCBI Taxonomy" id="29533"/>
    <lineage>
        <taxon>Bacteria</taxon>
        <taxon>Pseudomonadati</taxon>
        <taxon>Bacteroidota</taxon>
        <taxon>Flavobacteriia</taxon>
        <taxon>Flavobacteriales</taxon>
        <taxon>Flavobacteriaceae</taxon>
        <taxon>Flavobacterium</taxon>
    </lineage>
</organism>
<name>A0A502EMP4_9FLAO</name>
<sequence>MRIIRTIYLATVLLLVNFSYAGSKDMPAPPTAKGAAATTADGLPVEDGSPIDQNLVFLMMAGLVLGSVFVYRNKIKKASM</sequence>
<feature type="transmembrane region" description="Helical" evidence="1">
    <location>
        <begin position="54"/>
        <end position="71"/>
    </location>
</feature>
<keyword evidence="4" id="KW-1185">Reference proteome</keyword>
<keyword evidence="1" id="KW-1133">Transmembrane helix</keyword>
<accession>A0A502EMP4</accession>
<keyword evidence="1" id="KW-0472">Membrane</keyword>
<reference evidence="3 4" key="1">
    <citation type="journal article" date="2019" name="Environ. Microbiol.">
        <title>Species interactions and distinct microbial communities in high Arctic permafrost affected cryosols are associated with the CH4 and CO2 gas fluxes.</title>
        <authorList>
            <person name="Altshuler I."/>
            <person name="Hamel J."/>
            <person name="Turney S."/>
            <person name="Magnuson E."/>
            <person name="Levesque R."/>
            <person name="Greer C."/>
            <person name="Whyte L.G."/>
        </authorList>
    </citation>
    <scope>NUCLEOTIDE SEQUENCE [LARGE SCALE GENOMIC DNA]</scope>
    <source>
        <strain evidence="3 4">42</strain>
    </source>
</reference>
<dbReference type="RefSeq" id="WP_140508340.1">
    <property type="nucleotide sequence ID" value="NZ_RCZH01000009.1"/>
</dbReference>
<keyword evidence="2" id="KW-0732">Signal</keyword>
<evidence type="ECO:0000313" key="3">
    <source>
        <dbReference type="EMBL" id="TPG38757.1"/>
    </source>
</evidence>
<dbReference type="Proteomes" id="UP000319700">
    <property type="component" value="Unassembled WGS sequence"/>
</dbReference>
<dbReference type="AlphaFoldDB" id="A0A502EMP4"/>